<evidence type="ECO:0000256" key="1">
    <source>
        <dbReference type="PROSITE-ProRule" id="PRU00175"/>
    </source>
</evidence>
<dbReference type="Proteomes" id="UP000237000">
    <property type="component" value="Unassembled WGS sequence"/>
</dbReference>
<organism evidence="4 5">
    <name type="scientific">Trema orientale</name>
    <name type="common">Charcoal tree</name>
    <name type="synonym">Celtis orientalis</name>
    <dbReference type="NCBI Taxonomy" id="63057"/>
    <lineage>
        <taxon>Eukaryota</taxon>
        <taxon>Viridiplantae</taxon>
        <taxon>Streptophyta</taxon>
        <taxon>Embryophyta</taxon>
        <taxon>Tracheophyta</taxon>
        <taxon>Spermatophyta</taxon>
        <taxon>Magnoliopsida</taxon>
        <taxon>eudicotyledons</taxon>
        <taxon>Gunneridae</taxon>
        <taxon>Pentapetalae</taxon>
        <taxon>rosids</taxon>
        <taxon>fabids</taxon>
        <taxon>Rosales</taxon>
        <taxon>Cannabaceae</taxon>
        <taxon>Trema</taxon>
    </lineage>
</organism>
<reference evidence="5" key="1">
    <citation type="submission" date="2016-06" db="EMBL/GenBank/DDBJ databases">
        <title>Parallel loss of symbiosis genes in relatives of nitrogen-fixing non-legume Parasponia.</title>
        <authorList>
            <person name="Van Velzen R."/>
            <person name="Holmer R."/>
            <person name="Bu F."/>
            <person name="Rutten L."/>
            <person name="Van Zeijl A."/>
            <person name="Liu W."/>
            <person name="Santuari L."/>
            <person name="Cao Q."/>
            <person name="Sharma T."/>
            <person name="Shen D."/>
            <person name="Roswanjaya Y."/>
            <person name="Wardhani T."/>
            <person name="Kalhor M.S."/>
            <person name="Jansen J."/>
            <person name="Van den Hoogen J."/>
            <person name="Gungor B."/>
            <person name="Hartog M."/>
            <person name="Hontelez J."/>
            <person name="Verver J."/>
            <person name="Yang W.-C."/>
            <person name="Schijlen E."/>
            <person name="Repin R."/>
            <person name="Schilthuizen M."/>
            <person name="Schranz E."/>
            <person name="Heidstra R."/>
            <person name="Miyata K."/>
            <person name="Fedorova E."/>
            <person name="Kohlen W."/>
            <person name="Bisseling T."/>
            <person name="Smit S."/>
            <person name="Geurts R."/>
        </authorList>
    </citation>
    <scope>NUCLEOTIDE SEQUENCE [LARGE SCALE GENOMIC DNA]</scope>
    <source>
        <strain evidence="5">cv. RG33-2</strain>
    </source>
</reference>
<name>A0A2P5FFC4_TREOI</name>
<dbReference type="SUPFAM" id="SSF57850">
    <property type="entry name" value="RING/U-box"/>
    <property type="match status" value="1"/>
</dbReference>
<dbReference type="GO" id="GO:0008270">
    <property type="term" value="F:zinc ion binding"/>
    <property type="evidence" value="ECO:0007669"/>
    <property type="project" value="UniProtKB-KW"/>
</dbReference>
<protein>
    <submittedName>
        <fullName evidence="4">43kDa postsynaptic protein</fullName>
    </submittedName>
</protein>
<dbReference type="Gene3D" id="3.30.40.10">
    <property type="entry name" value="Zinc/RING finger domain, C3HC4 (zinc finger)"/>
    <property type="match status" value="1"/>
</dbReference>
<accession>A0A2P5FFC4</accession>
<evidence type="ECO:0000313" key="5">
    <source>
        <dbReference type="Proteomes" id="UP000237000"/>
    </source>
</evidence>
<sequence>MLSRSSSTTTDTSAPVPSPYDWRSTRDYGAYAPNPNESNYGQLLLPASRSFRGNLDSRGAMEAQRSFGRRTSFGSASVPSQQRSPVQVVILDTEPPREAATPRPRQARQEAPPRPINQWHMPLRQTTEQQSRNSSRIEQQSNALEHLRKELYNPISRRLTTKVNLYYRDTPVNPKEIDREEDGKRCAICLEDFERGQEVMLTPCKHMFHEECIVPWAKSSGRCPVCRSVLGPKTRDSSLNANNNSNNTPNMAASGLSTQELASIIRALGDGFQWGYL</sequence>
<dbReference type="Pfam" id="PF13639">
    <property type="entry name" value="zf-RING_2"/>
    <property type="match status" value="1"/>
</dbReference>
<dbReference type="STRING" id="63057.A0A2P5FFC4"/>
<dbReference type="PANTHER" id="PTHR22765">
    <property type="entry name" value="RING FINGER AND PROTEASE ASSOCIATED DOMAIN-CONTAINING"/>
    <property type="match status" value="1"/>
</dbReference>
<feature type="compositionally biased region" description="Polar residues" evidence="2">
    <location>
        <begin position="124"/>
        <end position="139"/>
    </location>
</feature>
<evidence type="ECO:0000313" key="4">
    <source>
        <dbReference type="EMBL" id="PON96491.1"/>
    </source>
</evidence>
<keyword evidence="5" id="KW-1185">Reference proteome</keyword>
<dbReference type="InterPro" id="IPR051826">
    <property type="entry name" value="E3_ubiquitin-ligase_domain"/>
</dbReference>
<dbReference type="InterPro" id="IPR001841">
    <property type="entry name" value="Znf_RING"/>
</dbReference>
<feature type="domain" description="RING-type" evidence="3">
    <location>
        <begin position="186"/>
        <end position="227"/>
    </location>
</feature>
<evidence type="ECO:0000256" key="2">
    <source>
        <dbReference type="SAM" id="MobiDB-lite"/>
    </source>
</evidence>
<dbReference type="InterPro" id="IPR013083">
    <property type="entry name" value="Znf_RING/FYVE/PHD"/>
</dbReference>
<evidence type="ECO:0000259" key="3">
    <source>
        <dbReference type="PROSITE" id="PS50089"/>
    </source>
</evidence>
<dbReference type="AlphaFoldDB" id="A0A2P5FFC4"/>
<dbReference type="GO" id="GO:0006511">
    <property type="term" value="P:ubiquitin-dependent protein catabolic process"/>
    <property type="evidence" value="ECO:0007669"/>
    <property type="project" value="TreeGrafter"/>
</dbReference>
<dbReference type="PROSITE" id="PS50089">
    <property type="entry name" value="ZF_RING_2"/>
    <property type="match status" value="1"/>
</dbReference>
<comment type="caution">
    <text evidence="4">The sequence shown here is derived from an EMBL/GenBank/DDBJ whole genome shotgun (WGS) entry which is preliminary data.</text>
</comment>
<dbReference type="GO" id="GO:0061630">
    <property type="term" value="F:ubiquitin protein ligase activity"/>
    <property type="evidence" value="ECO:0007669"/>
    <property type="project" value="TreeGrafter"/>
</dbReference>
<feature type="region of interest" description="Disordered" evidence="2">
    <location>
        <begin position="1"/>
        <end position="42"/>
    </location>
</feature>
<keyword evidence="1" id="KW-0862">Zinc</keyword>
<dbReference type="SMART" id="SM00184">
    <property type="entry name" value="RING"/>
    <property type="match status" value="1"/>
</dbReference>
<gene>
    <name evidence="4" type="ORF">TorRG33x02_077640</name>
</gene>
<keyword evidence="1" id="KW-0863">Zinc-finger</keyword>
<feature type="compositionally biased region" description="Low complexity" evidence="2">
    <location>
        <begin position="75"/>
        <end position="89"/>
    </location>
</feature>
<feature type="region of interest" description="Disordered" evidence="2">
    <location>
        <begin position="61"/>
        <end position="139"/>
    </location>
</feature>
<dbReference type="EMBL" id="JXTC01000038">
    <property type="protein sequence ID" value="PON96491.1"/>
    <property type="molecule type" value="Genomic_DNA"/>
</dbReference>
<dbReference type="InParanoid" id="A0A2P5FFC4"/>
<proteinExistence type="predicted"/>
<feature type="compositionally biased region" description="Low complexity" evidence="2">
    <location>
        <begin position="1"/>
        <end position="13"/>
    </location>
</feature>
<dbReference type="PANTHER" id="PTHR22765:SF396">
    <property type="entry name" value="RING_U-BOX SUPERFAMILY PROTEIN"/>
    <property type="match status" value="1"/>
</dbReference>
<dbReference type="OrthoDB" id="8062037at2759"/>
<keyword evidence="1" id="KW-0479">Metal-binding</keyword>